<comment type="caution">
    <text evidence="1">The sequence shown here is derived from an EMBL/GenBank/DDBJ whole genome shotgun (WGS) entry which is preliminary data.</text>
</comment>
<organism evidence="1 2">
    <name type="scientific">Dyadobacter jejuensis</name>
    <dbReference type="NCBI Taxonomy" id="1082580"/>
    <lineage>
        <taxon>Bacteria</taxon>
        <taxon>Pseudomonadati</taxon>
        <taxon>Bacteroidota</taxon>
        <taxon>Cytophagia</taxon>
        <taxon>Cytophagales</taxon>
        <taxon>Spirosomataceae</taxon>
        <taxon>Dyadobacter</taxon>
    </lineage>
</organism>
<keyword evidence="2" id="KW-1185">Reference proteome</keyword>
<dbReference type="EMBL" id="QGDT01000001">
    <property type="protein sequence ID" value="PWJ60360.1"/>
    <property type="molecule type" value="Genomic_DNA"/>
</dbReference>
<dbReference type="RefSeq" id="WP_211319959.1">
    <property type="nucleotide sequence ID" value="NZ_QGDT01000001.1"/>
</dbReference>
<evidence type="ECO:0000313" key="1">
    <source>
        <dbReference type="EMBL" id="PWJ60360.1"/>
    </source>
</evidence>
<dbReference type="AlphaFoldDB" id="A0A316AUJ5"/>
<protein>
    <submittedName>
        <fullName evidence="1">Uncharacterized protein</fullName>
    </submittedName>
</protein>
<accession>A0A316AUJ5</accession>
<sequence length="75" mass="8493">MIIYDPELQDATIEAGTTIAGQTDGLVLSPDLAAELKESNFSVLVDFRDLKFKDNISCHKWRRFDFLAICLKRMG</sequence>
<proteinExistence type="predicted"/>
<reference evidence="1 2" key="1">
    <citation type="submission" date="2018-03" db="EMBL/GenBank/DDBJ databases">
        <title>Genomic Encyclopedia of Archaeal and Bacterial Type Strains, Phase II (KMG-II): from individual species to whole genera.</title>
        <authorList>
            <person name="Goeker M."/>
        </authorList>
    </citation>
    <scope>NUCLEOTIDE SEQUENCE [LARGE SCALE GENOMIC DNA]</scope>
    <source>
        <strain evidence="1 2">DSM 100346</strain>
    </source>
</reference>
<gene>
    <name evidence="1" type="ORF">CLV98_101542</name>
</gene>
<evidence type="ECO:0000313" key="2">
    <source>
        <dbReference type="Proteomes" id="UP000245880"/>
    </source>
</evidence>
<name>A0A316AUJ5_9BACT</name>
<dbReference type="Proteomes" id="UP000245880">
    <property type="component" value="Unassembled WGS sequence"/>
</dbReference>